<keyword evidence="4" id="KW-0973">c-di-GMP</keyword>
<gene>
    <name evidence="10" type="ORF">ARC23_07925</name>
</gene>
<dbReference type="RefSeq" id="WP_019338252.1">
    <property type="nucleotide sequence ID" value="NZ_CP052863.1"/>
</dbReference>
<dbReference type="SMART" id="SM00052">
    <property type="entry name" value="EAL"/>
    <property type="match status" value="1"/>
</dbReference>
<dbReference type="Gene3D" id="3.20.20.450">
    <property type="entry name" value="EAL domain"/>
    <property type="match status" value="1"/>
</dbReference>
<evidence type="ECO:0000313" key="10">
    <source>
        <dbReference type="EMBL" id="KRG51634.1"/>
    </source>
</evidence>
<dbReference type="OrthoDB" id="9812358at2"/>
<evidence type="ECO:0000256" key="6">
    <source>
        <dbReference type="ARBA" id="ARBA00022801"/>
    </source>
</evidence>
<name>A0A0R0BB35_9GAMM</name>
<dbReference type="Pfam" id="PF12792">
    <property type="entry name" value="CSS-motif"/>
    <property type="match status" value="1"/>
</dbReference>
<keyword evidence="7" id="KW-1133">Transmembrane helix</keyword>
<dbReference type="InterPro" id="IPR024744">
    <property type="entry name" value="CSS-motif_dom"/>
</dbReference>
<dbReference type="InterPro" id="IPR035919">
    <property type="entry name" value="EAL_sf"/>
</dbReference>
<dbReference type="GO" id="GO:0071111">
    <property type="term" value="F:cyclic-guanylate-specific phosphodiesterase activity"/>
    <property type="evidence" value="ECO:0007669"/>
    <property type="project" value="UniProtKB-EC"/>
</dbReference>
<dbReference type="EMBL" id="LLXV01000021">
    <property type="protein sequence ID" value="KRG51634.1"/>
    <property type="molecule type" value="Genomic_DNA"/>
</dbReference>
<accession>A0A0R0BB35</accession>
<proteinExistence type="predicted"/>
<dbReference type="GO" id="GO:0005886">
    <property type="term" value="C:plasma membrane"/>
    <property type="evidence" value="ECO:0007669"/>
    <property type="project" value="UniProtKB-SubCell"/>
</dbReference>
<evidence type="ECO:0000256" key="8">
    <source>
        <dbReference type="ARBA" id="ARBA00023136"/>
    </source>
</evidence>
<sequence length="530" mass="56993">MRKPSARWRFTRRALHLSAPYLLGTAVVLVTLGAAQLAVTQRAKVDLADYTTGLLAHAEDVARASVDGLNRVLRIGAEPCGPRDLAELRLIAFHSRYIKDVGRVISGRLLCTAMWGRLPTPVKLGPPHRVVRGYSLWRSVPAPGDDRIKVDLASYGSAIVTTAPTAFDRVSMPLGSIGALVISRDGKHHFQTFGDAFDLTLGKDGLAAPLAGHISTRACSNEFDICVVSQAQAGSLWDQPSWTIASILALALVGGGGLGALLKVSQGRRRALHRMLARAIRHGDIDLVYQPLRRLSDRRMVGVEALARWRTLAGVDVPPDTFVPMAEEQGLGTALAKLVIVKSLEEMGPRLRRGDGFYASINLSAQDILDSELRHFLSEQTEAFGVSPADVVLEFTERSTASQQDLADALGQLDQAGFRVYLDDFGTGYSNFAYLADLPLAGLKMDRRFTRAMGTLSPASYAVEAICAMAKALSLPLVAEGVETEMQALAMHRLVPEAVGQGWLLGKPCKADSLPDDMLGLTSNGSPAPA</sequence>
<dbReference type="Proteomes" id="UP000051757">
    <property type="component" value="Unassembled WGS sequence"/>
</dbReference>
<dbReference type="PANTHER" id="PTHR33121">
    <property type="entry name" value="CYCLIC DI-GMP PHOSPHODIESTERASE PDEF"/>
    <property type="match status" value="1"/>
</dbReference>
<keyword evidence="11" id="KW-1185">Reference proteome</keyword>
<reference evidence="10 11" key="1">
    <citation type="journal article" date="2016" name="Front. Microbiol.">
        <title>Genome Sequence of Type Strains of Genus Stenotrophomonas.</title>
        <authorList>
            <person name="Patil P.P."/>
            <person name="Midha S."/>
            <person name="Kumar S."/>
            <person name="Patil P.B."/>
        </authorList>
    </citation>
    <scope>NUCLEOTIDE SEQUENCE [LARGE SCALE GENOMIC DNA]</scope>
    <source>
        <strain evidence="10 11">LMG 978</strain>
    </source>
</reference>
<keyword evidence="5" id="KW-0812">Transmembrane</keyword>
<dbReference type="InterPro" id="IPR050706">
    <property type="entry name" value="Cyclic-di-GMP_PDE-like"/>
</dbReference>
<comment type="catalytic activity">
    <reaction evidence="9">
        <text>3',3'-c-di-GMP + H2O = 5'-phosphoguanylyl(3'-&gt;5')guanosine + H(+)</text>
        <dbReference type="Rhea" id="RHEA:24902"/>
        <dbReference type="ChEBI" id="CHEBI:15377"/>
        <dbReference type="ChEBI" id="CHEBI:15378"/>
        <dbReference type="ChEBI" id="CHEBI:58754"/>
        <dbReference type="ChEBI" id="CHEBI:58805"/>
        <dbReference type="EC" id="3.1.4.52"/>
    </reaction>
</comment>
<organism evidence="10 11">
    <name type="scientific">Stenotrophomonas beteli</name>
    <dbReference type="NCBI Taxonomy" id="3384461"/>
    <lineage>
        <taxon>Bacteria</taxon>
        <taxon>Pseudomonadati</taxon>
        <taxon>Pseudomonadota</taxon>
        <taxon>Gammaproteobacteria</taxon>
        <taxon>Lysobacterales</taxon>
        <taxon>Lysobacteraceae</taxon>
        <taxon>Stenotrophomonas</taxon>
        <taxon>Stenotrophomonas maltophilia group</taxon>
    </lineage>
</organism>
<evidence type="ECO:0000313" key="11">
    <source>
        <dbReference type="Proteomes" id="UP000051757"/>
    </source>
</evidence>
<evidence type="ECO:0000256" key="1">
    <source>
        <dbReference type="ARBA" id="ARBA00004651"/>
    </source>
</evidence>
<keyword evidence="6" id="KW-0378">Hydrolase</keyword>
<evidence type="ECO:0000256" key="4">
    <source>
        <dbReference type="ARBA" id="ARBA00022636"/>
    </source>
</evidence>
<keyword evidence="3" id="KW-1003">Cell membrane</keyword>
<protein>
    <recommendedName>
        <fullName evidence="2">cyclic-guanylate-specific phosphodiesterase</fullName>
        <ecNumber evidence="2">3.1.4.52</ecNumber>
    </recommendedName>
</protein>
<comment type="subcellular location">
    <subcellularLocation>
        <location evidence="1">Cell membrane</location>
        <topology evidence="1">Multi-pass membrane protein</topology>
    </subcellularLocation>
</comment>
<dbReference type="InterPro" id="IPR001633">
    <property type="entry name" value="EAL_dom"/>
</dbReference>
<comment type="caution">
    <text evidence="10">The sequence shown here is derived from an EMBL/GenBank/DDBJ whole genome shotgun (WGS) entry which is preliminary data.</text>
</comment>
<evidence type="ECO:0000256" key="9">
    <source>
        <dbReference type="ARBA" id="ARBA00034290"/>
    </source>
</evidence>
<evidence type="ECO:0000256" key="7">
    <source>
        <dbReference type="ARBA" id="ARBA00022989"/>
    </source>
</evidence>
<keyword evidence="8" id="KW-0472">Membrane</keyword>
<evidence type="ECO:0000256" key="3">
    <source>
        <dbReference type="ARBA" id="ARBA00022475"/>
    </source>
</evidence>
<evidence type="ECO:0000256" key="2">
    <source>
        <dbReference type="ARBA" id="ARBA00012282"/>
    </source>
</evidence>
<dbReference type="AlphaFoldDB" id="A0A0R0BB35"/>
<dbReference type="SUPFAM" id="SSF141868">
    <property type="entry name" value="EAL domain-like"/>
    <property type="match status" value="1"/>
</dbReference>
<dbReference type="CDD" id="cd01948">
    <property type="entry name" value="EAL"/>
    <property type="match status" value="1"/>
</dbReference>
<dbReference type="PANTHER" id="PTHR33121:SF79">
    <property type="entry name" value="CYCLIC DI-GMP PHOSPHODIESTERASE PDED-RELATED"/>
    <property type="match status" value="1"/>
</dbReference>
<dbReference type="EC" id="3.1.4.52" evidence="2"/>
<dbReference type="Pfam" id="PF00563">
    <property type="entry name" value="EAL"/>
    <property type="match status" value="1"/>
</dbReference>
<evidence type="ECO:0000256" key="5">
    <source>
        <dbReference type="ARBA" id="ARBA00022692"/>
    </source>
</evidence>
<dbReference type="PROSITE" id="PS50883">
    <property type="entry name" value="EAL"/>
    <property type="match status" value="1"/>
</dbReference>